<dbReference type="OrthoDB" id="19261at2759"/>
<evidence type="ECO:0000313" key="11">
    <source>
        <dbReference type="EMBL" id="ETN42631.1"/>
    </source>
</evidence>
<feature type="transmembrane region" description="Helical" evidence="8">
    <location>
        <begin position="266"/>
        <end position="288"/>
    </location>
</feature>
<feature type="chain" id="PRO_5004824023" description="DOMON domain-containing protein" evidence="9">
    <location>
        <begin position="19"/>
        <end position="465"/>
    </location>
</feature>
<dbReference type="SUPFAM" id="SSF49344">
    <property type="entry name" value="CBD9-like"/>
    <property type="match status" value="1"/>
</dbReference>
<keyword evidence="2" id="KW-0813">Transport</keyword>
<dbReference type="PANTHER" id="PTHR47797">
    <property type="entry name" value="DEHYDROGENASE, PUTATIVE (AFU_ORTHOLOGUE AFUA_8G05805)-RELATED"/>
    <property type="match status" value="1"/>
</dbReference>
<dbReference type="SMART" id="SM00664">
    <property type="entry name" value="DoH"/>
    <property type="match status" value="1"/>
</dbReference>
<evidence type="ECO:0000256" key="7">
    <source>
        <dbReference type="SAM" id="MobiDB-lite"/>
    </source>
</evidence>
<dbReference type="Proteomes" id="UP000030752">
    <property type="component" value="Unassembled WGS sequence"/>
</dbReference>
<evidence type="ECO:0000256" key="9">
    <source>
        <dbReference type="SAM" id="SignalP"/>
    </source>
</evidence>
<feature type="compositionally biased region" description="Low complexity" evidence="7">
    <location>
        <begin position="194"/>
        <end position="228"/>
    </location>
</feature>
<dbReference type="Pfam" id="PF03188">
    <property type="entry name" value="Cytochrom_B561"/>
    <property type="match status" value="1"/>
</dbReference>
<keyword evidence="3 8" id="KW-0812">Transmembrane</keyword>
<dbReference type="Pfam" id="PF16010">
    <property type="entry name" value="CDH-cyt"/>
    <property type="match status" value="1"/>
</dbReference>
<keyword evidence="5 8" id="KW-1133">Transmembrane helix</keyword>
<keyword evidence="9" id="KW-0732">Signal</keyword>
<dbReference type="CDD" id="cd09630">
    <property type="entry name" value="CDH_like_cytochrome"/>
    <property type="match status" value="1"/>
</dbReference>
<dbReference type="STRING" id="1220924.W2S1M7"/>
<keyword evidence="4" id="KW-0249">Electron transport</keyword>
<gene>
    <name evidence="11" type="ORF">HMPREF1541_01788</name>
</gene>
<name>W2S1M7_CYPE1</name>
<dbReference type="InterPro" id="IPR015920">
    <property type="entry name" value="Cellobiose_DH-like_cyt"/>
</dbReference>
<dbReference type="InterPro" id="IPR006593">
    <property type="entry name" value="Cyt_b561/ferric_Rdtase_TM"/>
</dbReference>
<evidence type="ECO:0000259" key="10">
    <source>
        <dbReference type="PROSITE" id="PS50836"/>
    </source>
</evidence>
<dbReference type="EMBL" id="KB822718">
    <property type="protein sequence ID" value="ETN42631.1"/>
    <property type="molecule type" value="Genomic_DNA"/>
</dbReference>
<dbReference type="eggNOG" id="ENOG502S50Z">
    <property type="taxonomic scope" value="Eukaryota"/>
</dbReference>
<feature type="region of interest" description="Disordered" evidence="7">
    <location>
        <begin position="399"/>
        <end position="465"/>
    </location>
</feature>
<protein>
    <recommendedName>
        <fullName evidence="10">DOMON domain-containing protein</fullName>
    </recommendedName>
</protein>
<evidence type="ECO:0000256" key="3">
    <source>
        <dbReference type="ARBA" id="ARBA00022692"/>
    </source>
</evidence>
<evidence type="ECO:0000256" key="2">
    <source>
        <dbReference type="ARBA" id="ARBA00022448"/>
    </source>
</evidence>
<dbReference type="CDD" id="cd08760">
    <property type="entry name" value="Cyt_b561_FRRS1_like"/>
    <property type="match status" value="1"/>
</dbReference>
<dbReference type="SMART" id="SM00665">
    <property type="entry name" value="B561"/>
    <property type="match status" value="1"/>
</dbReference>
<sequence>MYSPRLWLAALLAAAANAQFASYDQDGHSISVNVPSDTASGSGQSIFFQITAPSGTSWTGFGQGSRMSGANMFIVYSDGNNNVTVSPRLGTGHVMPQYNSDAQITVLGGTGIQPDGSMVANVRCDSCLSWSGGSMEATDSSSNWIWAYSGGSSLDTTSTSASIRQHSSYGAFTLDLTQGTGGSSVNPFVSAVDTSNPSSTPSSGPSTPVASSDAGSSSGSNGTSSEISDNTIGLRRTHGIVMSVTFVLLFPLAALTLYLPFAKRVLLIHAPLQVIGIILMIVGLAAGVRLGKRIDELDAYHMIIGYIVVAVLILFQPLLGLFQHIYFRRNEARSIMGVVHQSLGRLMILLGIINGGLGFNITGPVGSRYVPRGAVIAYGVIAGLVALFYVAIVIFGKRSSSRSGTSSPANREKAHNRYWQTELQPRGNGASPERQHWQPHGQSHGRPTRTNSNRYTISGRGDGRP</sequence>
<dbReference type="HOGENOM" id="CLU_031471_1_0_1"/>
<accession>W2S1M7</accession>
<evidence type="ECO:0000256" key="5">
    <source>
        <dbReference type="ARBA" id="ARBA00022989"/>
    </source>
</evidence>
<feature type="region of interest" description="Disordered" evidence="7">
    <location>
        <begin position="187"/>
        <end position="228"/>
    </location>
</feature>
<evidence type="ECO:0000256" key="1">
    <source>
        <dbReference type="ARBA" id="ARBA00004370"/>
    </source>
</evidence>
<dbReference type="Gene3D" id="1.20.120.1770">
    <property type="match status" value="1"/>
</dbReference>
<dbReference type="PROSITE" id="PS50836">
    <property type="entry name" value="DOMON"/>
    <property type="match status" value="1"/>
</dbReference>
<dbReference type="Gene3D" id="2.60.40.1210">
    <property type="entry name" value="Cellobiose dehydrogenase, cytochrome domain"/>
    <property type="match status" value="1"/>
</dbReference>
<evidence type="ECO:0000256" key="8">
    <source>
        <dbReference type="SAM" id="Phobius"/>
    </source>
</evidence>
<dbReference type="RefSeq" id="XP_008714367.1">
    <property type="nucleotide sequence ID" value="XM_008716145.1"/>
</dbReference>
<proteinExistence type="predicted"/>
<dbReference type="GeneID" id="19969127"/>
<dbReference type="GO" id="GO:0016020">
    <property type="term" value="C:membrane"/>
    <property type="evidence" value="ECO:0007669"/>
    <property type="project" value="UniProtKB-SubCell"/>
</dbReference>
<keyword evidence="6 8" id="KW-0472">Membrane</keyword>
<evidence type="ECO:0000313" key="12">
    <source>
        <dbReference type="Proteomes" id="UP000030752"/>
    </source>
</evidence>
<dbReference type="AlphaFoldDB" id="W2S1M7"/>
<dbReference type="InterPro" id="IPR005018">
    <property type="entry name" value="DOMON_domain"/>
</dbReference>
<dbReference type="VEuPathDB" id="FungiDB:HMPREF1541_01788"/>
<feature type="domain" description="DOMON" evidence="10">
    <location>
        <begin position="26"/>
        <end position="149"/>
    </location>
</feature>
<keyword evidence="12" id="KW-1185">Reference proteome</keyword>
<feature type="transmembrane region" description="Helical" evidence="8">
    <location>
        <begin position="375"/>
        <end position="396"/>
    </location>
</feature>
<comment type="subcellular location">
    <subcellularLocation>
        <location evidence="1">Membrane</location>
    </subcellularLocation>
</comment>
<dbReference type="PANTHER" id="PTHR47797:SF1">
    <property type="entry name" value="CYTOCHROME B561 DOMAIN-CONTAINING PROTEIN-RELATED"/>
    <property type="match status" value="1"/>
</dbReference>
<feature type="signal peptide" evidence="9">
    <location>
        <begin position="1"/>
        <end position="18"/>
    </location>
</feature>
<feature type="transmembrane region" description="Helical" evidence="8">
    <location>
        <begin position="343"/>
        <end position="363"/>
    </location>
</feature>
<feature type="transmembrane region" description="Helical" evidence="8">
    <location>
        <begin position="300"/>
        <end position="322"/>
    </location>
</feature>
<organism evidence="11 12">
    <name type="scientific">Cyphellophora europaea (strain CBS 101466)</name>
    <name type="common">Phialophora europaea</name>
    <dbReference type="NCBI Taxonomy" id="1220924"/>
    <lineage>
        <taxon>Eukaryota</taxon>
        <taxon>Fungi</taxon>
        <taxon>Dikarya</taxon>
        <taxon>Ascomycota</taxon>
        <taxon>Pezizomycotina</taxon>
        <taxon>Eurotiomycetes</taxon>
        <taxon>Chaetothyriomycetidae</taxon>
        <taxon>Chaetothyriales</taxon>
        <taxon>Cyphellophoraceae</taxon>
        <taxon>Cyphellophora</taxon>
    </lineage>
</organism>
<reference evidence="11 12" key="1">
    <citation type="submission" date="2013-03" db="EMBL/GenBank/DDBJ databases">
        <title>The Genome Sequence of Phialophora europaea CBS 101466.</title>
        <authorList>
            <consortium name="The Broad Institute Genomics Platform"/>
            <person name="Cuomo C."/>
            <person name="de Hoog S."/>
            <person name="Gorbushina A."/>
            <person name="Walker B."/>
            <person name="Young S.K."/>
            <person name="Zeng Q."/>
            <person name="Gargeya S."/>
            <person name="Fitzgerald M."/>
            <person name="Haas B."/>
            <person name="Abouelleil A."/>
            <person name="Allen A.W."/>
            <person name="Alvarado L."/>
            <person name="Arachchi H.M."/>
            <person name="Berlin A.M."/>
            <person name="Chapman S.B."/>
            <person name="Gainer-Dewar J."/>
            <person name="Goldberg J."/>
            <person name="Griggs A."/>
            <person name="Gujja S."/>
            <person name="Hansen M."/>
            <person name="Howarth C."/>
            <person name="Imamovic A."/>
            <person name="Ireland A."/>
            <person name="Larimer J."/>
            <person name="McCowan C."/>
            <person name="Murphy C."/>
            <person name="Pearson M."/>
            <person name="Poon T.W."/>
            <person name="Priest M."/>
            <person name="Roberts A."/>
            <person name="Saif S."/>
            <person name="Shea T."/>
            <person name="Sisk P."/>
            <person name="Sykes S."/>
            <person name="Wortman J."/>
            <person name="Nusbaum C."/>
            <person name="Birren B."/>
        </authorList>
    </citation>
    <scope>NUCLEOTIDE SEQUENCE [LARGE SCALE GENOMIC DNA]</scope>
    <source>
        <strain evidence="11 12">CBS 101466</strain>
    </source>
</reference>
<dbReference type="InParanoid" id="W2S1M7"/>
<evidence type="ECO:0000256" key="6">
    <source>
        <dbReference type="ARBA" id="ARBA00023136"/>
    </source>
</evidence>
<evidence type="ECO:0000256" key="4">
    <source>
        <dbReference type="ARBA" id="ARBA00022982"/>
    </source>
</evidence>
<feature type="transmembrane region" description="Helical" evidence="8">
    <location>
        <begin position="240"/>
        <end position="259"/>
    </location>
</feature>